<evidence type="ECO:0000256" key="1">
    <source>
        <dbReference type="ARBA" id="ARBA00001426"/>
    </source>
</evidence>
<keyword evidence="6" id="KW-1185">Reference proteome</keyword>
<evidence type="ECO:0000256" key="2">
    <source>
        <dbReference type="ARBA" id="ARBA00005183"/>
    </source>
</evidence>
<dbReference type="InterPro" id="IPR029065">
    <property type="entry name" value="Enolase_C-like"/>
</dbReference>
<protein>
    <recommendedName>
        <fullName evidence="3">glucarate dehydratase</fullName>
        <ecNumber evidence="3">4.2.1.40</ecNumber>
    </recommendedName>
</protein>
<evidence type="ECO:0000256" key="3">
    <source>
        <dbReference type="ARBA" id="ARBA00011973"/>
    </source>
</evidence>
<accession>A0A368JW40</accession>
<dbReference type="CDD" id="cd03316">
    <property type="entry name" value="MR_like"/>
    <property type="match status" value="1"/>
</dbReference>
<dbReference type="Gene3D" id="3.30.390.10">
    <property type="entry name" value="Enolase-like, N-terminal domain"/>
    <property type="match status" value="1"/>
</dbReference>
<dbReference type="EC" id="4.2.1.40" evidence="3"/>
<dbReference type="OrthoDB" id="9796450at2"/>
<comment type="caution">
    <text evidence="5">The sequence shown here is derived from an EMBL/GenBank/DDBJ whole genome shotgun (WGS) entry which is preliminary data.</text>
</comment>
<evidence type="ECO:0000313" key="5">
    <source>
        <dbReference type="EMBL" id="RCR71166.1"/>
    </source>
</evidence>
<organism evidence="5 6">
    <name type="scientific">Larkinella punicea</name>
    <dbReference type="NCBI Taxonomy" id="2315727"/>
    <lineage>
        <taxon>Bacteria</taxon>
        <taxon>Pseudomonadati</taxon>
        <taxon>Bacteroidota</taxon>
        <taxon>Cytophagia</taxon>
        <taxon>Cytophagales</taxon>
        <taxon>Spirosomataceae</taxon>
        <taxon>Larkinella</taxon>
    </lineage>
</organism>
<evidence type="ECO:0000259" key="4">
    <source>
        <dbReference type="SMART" id="SM00922"/>
    </source>
</evidence>
<dbReference type="RefSeq" id="WP_114404396.1">
    <property type="nucleotide sequence ID" value="NZ_QOWE01000002.1"/>
</dbReference>
<dbReference type="GO" id="GO:0016854">
    <property type="term" value="F:racemase and epimerase activity"/>
    <property type="evidence" value="ECO:0007669"/>
    <property type="project" value="UniProtKB-ARBA"/>
</dbReference>
<sequence length="418" mass="45637">MRITNVETILLTGPCTNDPYLSEARQLRSAAFIRIETDAGLTGLGETYAGYFFPEGVPAIVEFFKPILIGNTVEDIPELWQRMYQCGNFWCRVGLGAIVLAGIEAALWDLKGKALGVPVYKLLGEAWKGGFPQTAENPFSAPDQLPCYATGGPSNYPLEKLGDKVAFYQSLGFRGVKIGAGAYWKAGGFQISINPTEAADLEAKKAEYVRQQFGDDLWLLFDAHMGNSPTLTWELETATAVAQALEPYNLFCLEEPLHYTRPDLYAELRRNTKTIIAGGECLTSVCEWQTFIEQDSFGIGQPDASFTAGLDQFMQVASRLAQRGQKIAPHAWGAGGSQMQNIHCGFACPNTVILEVAPAYGPLHSEVIGDSLQMKNGYVVRPEKPGLGIELSEATIRRFPFIPGSGEFNSVPGKILTT</sequence>
<dbReference type="PANTHER" id="PTHR48080:SF4">
    <property type="entry name" value="GLUCARATE DEHYDRATASE"/>
    <property type="match status" value="1"/>
</dbReference>
<reference evidence="5 6" key="1">
    <citation type="submission" date="2018-07" db="EMBL/GenBank/DDBJ databases">
        <title>Genome analysis of Larkinella rosea.</title>
        <authorList>
            <person name="Zhou Z."/>
            <person name="Wang G."/>
        </authorList>
    </citation>
    <scope>NUCLEOTIDE SEQUENCE [LARGE SCALE GENOMIC DNA]</scope>
    <source>
        <strain evidence="6">zzj9</strain>
    </source>
</reference>
<dbReference type="SUPFAM" id="SSF51604">
    <property type="entry name" value="Enolase C-terminal domain-like"/>
    <property type="match status" value="1"/>
</dbReference>
<name>A0A368JW40_9BACT</name>
<dbReference type="GO" id="GO:0008872">
    <property type="term" value="F:glucarate dehydratase activity"/>
    <property type="evidence" value="ECO:0007669"/>
    <property type="project" value="UniProtKB-EC"/>
</dbReference>
<dbReference type="SMART" id="SM00922">
    <property type="entry name" value="MR_MLE"/>
    <property type="match status" value="1"/>
</dbReference>
<dbReference type="SFLD" id="SFLDG00179">
    <property type="entry name" value="mandelate_racemase"/>
    <property type="match status" value="1"/>
</dbReference>
<dbReference type="AlphaFoldDB" id="A0A368JW40"/>
<dbReference type="SUPFAM" id="SSF54826">
    <property type="entry name" value="Enolase N-terminal domain-like"/>
    <property type="match status" value="1"/>
</dbReference>
<dbReference type="Pfam" id="PF02746">
    <property type="entry name" value="MR_MLE_N"/>
    <property type="match status" value="1"/>
</dbReference>
<comment type="pathway">
    <text evidence="2">Carbohydrate acid metabolism; D-glucarate degradation; 2,5-dioxopentanoate from D-glucarate: step 1/2.</text>
</comment>
<dbReference type="Pfam" id="PF13378">
    <property type="entry name" value="MR_MLE_C"/>
    <property type="match status" value="1"/>
</dbReference>
<feature type="domain" description="Mandelate racemase/muconate lactonizing enzyme C-terminal" evidence="4">
    <location>
        <begin position="158"/>
        <end position="275"/>
    </location>
</feature>
<dbReference type="PANTHER" id="PTHR48080">
    <property type="entry name" value="D-GALACTONATE DEHYDRATASE-RELATED"/>
    <property type="match status" value="1"/>
</dbReference>
<dbReference type="InterPro" id="IPR036849">
    <property type="entry name" value="Enolase-like_C_sf"/>
</dbReference>
<dbReference type="SFLD" id="SFLDS00001">
    <property type="entry name" value="Enolase"/>
    <property type="match status" value="1"/>
</dbReference>
<proteinExistence type="predicted"/>
<dbReference type="InterPro" id="IPR013342">
    <property type="entry name" value="Mandelate_racemase_C"/>
</dbReference>
<dbReference type="EMBL" id="QOWE01000002">
    <property type="protein sequence ID" value="RCR71166.1"/>
    <property type="molecule type" value="Genomic_DNA"/>
</dbReference>
<dbReference type="InterPro" id="IPR013341">
    <property type="entry name" value="Mandelate_racemase_N_dom"/>
</dbReference>
<dbReference type="InterPro" id="IPR034593">
    <property type="entry name" value="DgoD-like"/>
</dbReference>
<dbReference type="InterPro" id="IPR029017">
    <property type="entry name" value="Enolase-like_N"/>
</dbReference>
<evidence type="ECO:0000313" key="6">
    <source>
        <dbReference type="Proteomes" id="UP000253383"/>
    </source>
</evidence>
<dbReference type="Proteomes" id="UP000253383">
    <property type="component" value="Unassembled WGS sequence"/>
</dbReference>
<comment type="catalytic activity">
    <reaction evidence="1">
        <text>D-glucarate = 5-dehydro-4-deoxy-D-glucarate + H2O</text>
        <dbReference type="Rhea" id="RHEA:14573"/>
        <dbReference type="ChEBI" id="CHEBI:15377"/>
        <dbReference type="ChEBI" id="CHEBI:30612"/>
        <dbReference type="ChEBI" id="CHEBI:42819"/>
        <dbReference type="EC" id="4.2.1.40"/>
    </reaction>
</comment>
<dbReference type="Gene3D" id="3.20.20.120">
    <property type="entry name" value="Enolase-like C-terminal domain"/>
    <property type="match status" value="1"/>
</dbReference>
<gene>
    <name evidence="5" type="ORF">DUE52_02645</name>
</gene>